<sequence>MERLALKISELLQMGHWKPIQLSPGGLPLSYLLFADDILLFCQATEDQARLVASTLEEFSRSSGLRVNLTKSKFVSSRRVSQRRIEAMEGLLGIGHTAQIGKYLGVPMTHGQPRCADFYDVMDKIQGRLAAWKSKLLNKAGKLCLVESSISSIPGYSMQTLWLPQAVCNRIDQACRRMLWAKSDRSRYWSPVSWATVTQPKEHGGLGVREARRVNIALLGKLVWDLLTAPQKPWVQILSSLYLHGNSILCSQNRRGASPIWSSLVKALPYLREGFEPRLGSGASSLWYTDWSGTRLWCGRVPFVHVADINKTVADCWASGVWNFTNLHTVLPAELSSSVHRLSVVNSSLGLDHFVWRVDNSGCYTTASRYRFMTTVLSTEGDVVWKKVWKLLIPEKVKFFLWQCLHSALPTNQVRADRRLTESGACSRCSCPQETILHALRDCPYSREVLMAGGISTGWFFLERDCFQWLKGIILHTDVIKLSITLWWVWRFRNNMLFNDELWTISAVCRKVTLSTVENSVYNAKRRLWSEQPL</sequence>
<organism evidence="3 4">
    <name type="scientific">Cajanus cajan</name>
    <name type="common">Pigeon pea</name>
    <name type="synonym">Cajanus indicus</name>
    <dbReference type="NCBI Taxonomy" id="3821"/>
    <lineage>
        <taxon>Eukaryota</taxon>
        <taxon>Viridiplantae</taxon>
        <taxon>Streptophyta</taxon>
        <taxon>Embryophyta</taxon>
        <taxon>Tracheophyta</taxon>
        <taxon>Spermatophyta</taxon>
        <taxon>Magnoliopsida</taxon>
        <taxon>eudicotyledons</taxon>
        <taxon>Gunneridae</taxon>
        <taxon>Pentapetalae</taxon>
        <taxon>rosids</taxon>
        <taxon>fabids</taxon>
        <taxon>Fabales</taxon>
        <taxon>Fabaceae</taxon>
        <taxon>Papilionoideae</taxon>
        <taxon>50 kb inversion clade</taxon>
        <taxon>NPAAA clade</taxon>
        <taxon>indigoferoid/millettioid clade</taxon>
        <taxon>Phaseoleae</taxon>
        <taxon>Cajanus</taxon>
    </lineage>
</organism>
<dbReference type="InterPro" id="IPR000477">
    <property type="entry name" value="RT_dom"/>
</dbReference>
<feature type="domain" description="Reverse transcriptase" evidence="1">
    <location>
        <begin position="29"/>
        <end position="107"/>
    </location>
</feature>
<dbReference type="STRING" id="3821.A0A151R9C7"/>
<dbReference type="InterPro" id="IPR026960">
    <property type="entry name" value="RVT-Znf"/>
</dbReference>
<dbReference type="EMBL" id="KQ483948">
    <property type="protein sequence ID" value="KYP38975.1"/>
    <property type="molecule type" value="Genomic_DNA"/>
</dbReference>
<evidence type="ECO:0000259" key="1">
    <source>
        <dbReference type="Pfam" id="PF00078"/>
    </source>
</evidence>
<gene>
    <name evidence="3" type="ORF">KK1_039721</name>
</gene>
<evidence type="ECO:0000259" key="2">
    <source>
        <dbReference type="Pfam" id="PF13966"/>
    </source>
</evidence>
<feature type="domain" description="Reverse transcriptase zinc-binding" evidence="2">
    <location>
        <begin position="364"/>
        <end position="449"/>
    </location>
</feature>
<protein>
    <submittedName>
        <fullName evidence="3">Ribonuclease H protein At1g65750 family</fullName>
    </submittedName>
</protein>
<dbReference type="PANTHER" id="PTHR33116">
    <property type="entry name" value="REVERSE TRANSCRIPTASE ZINC-BINDING DOMAIN-CONTAINING PROTEIN-RELATED-RELATED"/>
    <property type="match status" value="1"/>
</dbReference>
<dbReference type="Proteomes" id="UP000075243">
    <property type="component" value="Unassembled WGS sequence"/>
</dbReference>
<dbReference type="AlphaFoldDB" id="A0A151R9C7"/>
<dbReference type="Pfam" id="PF13966">
    <property type="entry name" value="zf-RVT"/>
    <property type="match status" value="1"/>
</dbReference>
<dbReference type="PANTHER" id="PTHR33116:SF86">
    <property type="entry name" value="REVERSE TRANSCRIPTASE DOMAIN-CONTAINING PROTEIN"/>
    <property type="match status" value="1"/>
</dbReference>
<name>A0A151R9C7_CAJCA</name>
<dbReference type="Pfam" id="PF00078">
    <property type="entry name" value="RVT_1"/>
    <property type="match status" value="1"/>
</dbReference>
<reference evidence="3" key="1">
    <citation type="journal article" date="2012" name="Nat. Biotechnol.">
        <title>Draft genome sequence of pigeonpea (Cajanus cajan), an orphan legume crop of resource-poor farmers.</title>
        <authorList>
            <person name="Varshney R.K."/>
            <person name="Chen W."/>
            <person name="Li Y."/>
            <person name="Bharti A.K."/>
            <person name="Saxena R.K."/>
            <person name="Schlueter J.A."/>
            <person name="Donoghue M.T."/>
            <person name="Azam S."/>
            <person name="Fan G."/>
            <person name="Whaley A.M."/>
            <person name="Farmer A.D."/>
            <person name="Sheridan J."/>
            <person name="Iwata A."/>
            <person name="Tuteja R."/>
            <person name="Penmetsa R.V."/>
            <person name="Wu W."/>
            <person name="Upadhyaya H.D."/>
            <person name="Yang S.P."/>
            <person name="Shah T."/>
            <person name="Saxena K.B."/>
            <person name="Michael T."/>
            <person name="McCombie W.R."/>
            <person name="Yang B."/>
            <person name="Zhang G."/>
            <person name="Yang H."/>
            <person name="Wang J."/>
            <person name="Spillane C."/>
            <person name="Cook D.R."/>
            <person name="May G.D."/>
            <person name="Xu X."/>
            <person name="Jackson S.A."/>
        </authorList>
    </citation>
    <scope>NUCLEOTIDE SEQUENCE [LARGE SCALE GENOMIC DNA]</scope>
</reference>
<dbReference type="Gramene" id="C.cajan_34058.t">
    <property type="protein sequence ID" value="C.cajan_34058.t.cds1"/>
    <property type="gene ID" value="C.cajan_34058"/>
</dbReference>
<keyword evidence="4" id="KW-1185">Reference proteome</keyword>
<proteinExistence type="predicted"/>
<evidence type="ECO:0000313" key="3">
    <source>
        <dbReference type="EMBL" id="KYP38975.1"/>
    </source>
</evidence>
<accession>A0A151R9C7</accession>
<evidence type="ECO:0000313" key="4">
    <source>
        <dbReference type="Proteomes" id="UP000075243"/>
    </source>
</evidence>